<organism evidence="1">
    <name type="scientific">hydrothermal vent metagenome</name>
    <dbReference type="NCBI Taxonomy" id="652676"/>
    <lineage>
        <taxon>unclassified sequences</taxon>
        <taxon>metagenomes</taxon>
        <taxon>ecological metagenomes</taxon>
    </lineage>
</organism>
<sequence length="288" mass="32605">MLKKPLAFIFISLLLTAPLQSKSDARNDGLTAFKQGQYEQALSHWIPLAQSGDREIQYNLGVMYSEGRGVKKDTQQALLWLTQAAEQNDSDAQFRLARLYIKAPDITDSGITDSGIEGPDTKKTGIEQNFTLAEHWLRLAANKKHATASYYLAQLYANGKGLPQDNELALRWYYKAAQYGNTDAMYNLAYIHEHGEGASKNLAEAFRWYDKAARKGASDAQANLGRLYFTGQGTKQDRVLAYTWFKLASDKNIAQARKNAQFSFKQLNKADQLQARALYEEYKKKFFK</sequence>
<dbReference type="SUPFAM" id="SSF81901">
    <property type="entry name" value="HCP-like"/>
    <property type="match status" value="2"/>
</dbReference>
<proteinExistence type="predicted"/>
<dbReference type="InterPro" id="IPR011990">
    <property type="entry name" value="TPR-like_helical_dom_sf"/>
</dbReference>
<dbReference type="SMART" id="SM00671">
    <property type="entry name" value="SEL1"/>
    <property type="match status" value="5"/>
</dbReference>
<dbReference type="PANTHER" id="PTHR43628">
    <property type="entry name" value="ACTIVATOR OF C KINASE PROTEIN 1-RELATED"/>
    <property type="match status" value="1"/>
</dbReference>
<dbReference type="Pfam" id="PF08238">
    <property type="entry name" value="Sel1"/>
    <property type="match status" value="6"/>
</dbReference>
<name>A0A3B0XB30_9ZZZZ</name>
<protein>
    <recommendedName>
        <fullName evidence="2">TETRATRICOPEPTIDE REPEAT FAMILY PROTEIN</fullName>
    </recommendedName>
</protein>
<dbReference type="PANTHER" id="PTHR43628:SF1">
    <property type="entry name" value="CHITIN SYNTHASE REGULATORY FACTOR 2-RELATED"/>
    <property type="match status" value="1"/>
</dbReference>
<evidence type="ECO:0008006" key="2">
    <source>
        <dbReference type="Google" id="ProtNLM"/>
    </source>
</evidence>
<dbReference type="AlphaFoldDB" id="A0A3B0XB30"/>
<evidence type="ECO:0000313" key="1">
    <source>
        <dbReference type="EMBL" id="VAW61810.1"/>
    </source>
</evidence>
<dbReference type="InterPro" id="IPR052945">
    <property type="entry name" value="Mitotic_Regulator"/>
</dbReference>
<dbReference type="InterPro" id="IPR006597">
    <property type="entry name" value="Sel1-like"/>
</dbReference>
<dbReference type="Gene3D" id="1.25.40.10">
    <property type="entry name" value="Tetratricopeptide repeat domain"/>
    <property type="match status" value="2"/>
</dbReference>
<accession>A0A3B0XB30</accession>
<dbReference type="EMBL" id="UOFJ01000052">
    <property type="protein sequence ID" value="VAW61810.1"/>
    <property type="molecule type" value="Genomic_DNA"/>
</dbReference>
<reference evidence="1" key="1">
    <citation type="submission" date="2018-06" db="EMBL/GenBank/DDBJ databases">
        <authorList>
            <person name="Zhirakovskaya E."/>
        </authorList>
    </citation>
    <scope>NUCLEOTIDE SEQUENCE</scope>
</reference>
<gene>
    <name evidence="1" type="ORF">MNBD_GAMMA10-2200</name>
</gene>